<sequence>MSQEKQPRKAVDAGQAPNKPMNTSRTTIWNKKTSTTILGRKAPLFLLFEVGAGVGPFWVQFSCVRQKAAQTGICTGNSSRGRPADTKQLGSAALRRRQRAGANHGSWRDKGRGRVLGGHTRVGQGRYFRRAAGLAPLNRNLNIDGHAHLARAERGGRLRTRIFPREASI</sequence>
<evidence type="ECO:0000313" key="3">
    <source>
        <dbReference type="Proteomes" id="UP000240883"/>
    </source>
</evidence>
<accession>A0A2T2P8D5</accession>
<dbReference type="AlphaFoldDB" id="A0A2T2P8D5"/>
<name>A0A2T2P8D5_CORCC</name>
<protein>
    <submittedName>
        <fullName evidence="2">Uncharacterized protein</fullName>
    </submittedName>
</protein>
<feature type="compositionally biased region" description="Basic and acidic residues" evidence="1">
    <location>
        <begin position="1"/>
        <end position="11"/>
    </location>
</feature>
<feature type="region of interest" description="Disordered" evidence="1">
    <location>
        <begin position="1"/>
        <end position="25"/>
    </location>
</feature>
<gene>
    <name evidence="2" type="ORF">BS50DRAFT_3808</name>
</gene>
<dbReference type="EMBL" id="KZ678128">
    <property type="protein sequence ID" value="PSN73913.1"/>
    <property type="molecule type" value="Genomic_DNA"/>
</dbReference>
<reference evidence="2 3" key="1">
    <citation type="journal article" date="2018" name="Front. Microbiol.">
        <title>Genome-Wide Analysis of Corynespora cassiicola Leaf Fall Disease Putative Effectors.</title>
        <authorList>
            <person name="Lopez D."/>
            <person name="Ribeiro S."/>
            <person name="Label P."/>
            <person name="Fumanal B."/>
            <person name="Venisse J.S."/>
            <person name="Kohler A."/>
            <person name="de Oliveira R.R."/>
            <person name="Labutti K."/>
            <person name="Lipzen A."/>
            <person name="Lail K."/>
            <person name="Bauer D."/>
            <person name="Ohm R.A."/>
            <person name="Barry K.W."/>
            <person name="Spatafora J."/>
            <person name="Grigoriev I.V."/>
            <person name="Martin F.M."/>
            <person name="Pujade-Renaud V."/>
        </authorList>
    </citation>
    <scope>NUCLEOTIDE SEQUENCE [LARGE SCALE GENOMIC DNA]</scope>
    <source>
        <strain evidence="2 3">Philippines</strain>
    </source>
</reference>
<feature type="region of interest" description="Disordered" evidence="1">
    <location>
        <begin position="97"/>
        <end position="118"/>
    </location>
</feature>
<keyword evidence="3" id="KW-1185">Reference proteome</keyword>
<evidence type="ECO:0000256" key="1">
    <source>
        <dbReference type="SAM" id="MobiDB-lite"/>
    </source>
</evidence>
<organism evidence="2 3">
    <name type="scientific">Corynespora cassiicola Philippines</name>
    <dbReference type="NCBI Taxonomy" id="1448308"/>
    <lineage>
        <taxon>Eukaryota</taxon>
        <taxon>Fungi</taxon>
        <taxon>Dikarya</taxon>
        <taxon>Ascomycota</taxon>
        <taxon>Pezizomycotina</taxon>
        <taxon>Dothideomycetes</taxon>
        <taxon>Pleosporomycetidae</taxon>
        <taxon>Pleosporales</taxon>
        <taxon>Corynesporascaceae</taxon>
        <taxon>Corynespora</taxon>
    </lineage>
</organism>
<proteinExistence type="predicted"/>
<evidence type="ECO:0000313" key="2">
    <source>
        <dbReference type="EMBL" id="PSN73913.1"/>
    </source>
</evidence>
<dbReference type="Proteomes" id="UP000240883">
    <property type="component" value="Unassembled WGS sequence"/>
</dbReference>